<evidence type="ECO:0000313" key="2">
    <source>
        <dbReference type="Proteomes" id="UP000587367"/>
    </source>
</evidence>
<sequence>MNKSMIFSNFYSLQKYNDNQIELLSIQIGCTNKTQKVKKNISQEDLGLIIGLTNWQNLLKICQAIEVDFELLFRLNPKKIFY</sequence>
<accession>A0ABR6PZH8</accession>
<name>A0ABR6PZH8_9FLAO</name>
<keyword evidence="2" id="KW-1185">Reference proteome</keyword>
<proteinExistence type="predicted"/>
<gene>
    <name evidence="1" type="ORF">HNP24_001934</name>
</gene>
<evidence type="ECO:0000313" key="1">
    <source>
        <dbReference type="EMBL" id="MBB6330984.1"/>
    </source>
</evidence>
<reference evidence="1 2" key="1">
    <citation type="submission" date="2020-08" db="EMBL/GenBank/DDBJ databases">
        <title>Functional genomics of gut bacteria from endangered species of beetles.</title>
        <authorList>
            <person name="Carlos-Shanley C."/>
        </authorList>
    </citation>
    <scope>NUCLEOTIDE SEQUENCE [LARGE SCALE GENOMIC DNA]</scope>
    <source>
        <strain evidence="1 2">S00068</strain>
    </source>
</reference>
<protein>
    <recommendedName>
        <fullName evidence="3">XRE family transcriptional regulator</fullName>
    </recommendedName>
</protein>
<organism evidence="1 2">
    <name type="scientific">Chryseobacterium sediminis</name>
    <dbReference type="NCBI Taxonomy" id="1679494"/>
    <lineage>
        <taxon>Bacteria</taxon>
        <taxon>Pseudomonadati</taxon>
        <taxon>Bacteroidota</taxon>
        <taxon>Flavobacteriia</taxon>
        <taxon>Flavobacteriales</taxon>
        <taxon>Weeksellaceae</taxon>
        <taxon>Chryseobacterium group</taxon>
        <taxon>Chryseobacterium</taxon>
    </lineage>
</organism>
<dbReference type="EMBL" id="JACHKS010000001">
    <property type="protein sequence ID" value="MBB6330984.1"/>
    <property type="molecule type" value="Genomic_DNA"/>
</dbReference>
<comment type="caution">
    <text evidence="1">The sequence shown here is derived from an EMBL/GenBank/DDBJ whole genome shotgun (WGS) entry which is preliminary data.</text>
</comment>
<evidence type="ECO:0008006" key="3">
    <source>
        <dbReference type="Google" id="ProtNLM"/>
    </source>
</evidence>
<dbReference type="Proteomes" id="UP000587367">
    <property type="component" value="Unassembled WGS sequence"/>
</dbReference>